<evidence type="ECO:0000256" key="1">
    <source>
        <dbReference type="ARBA" id="ARBA00004141"/>
    </source>
</evidence>
<evidence type="ECO:0000256" key="3">
    <source>
        <dbReference type="SAM" id="Phobius"/>
    </source>
</evidence>
<feature type="transmembrane region" description="Helical" evidence="3">
    <location>
        <begin position="434"/>
        <end position="455"/>
    </location>
</feature>
<feature type="transmembrane region" description="Helical" evidence="3">
    <location>
        <begin position="374"/>
        <end position="395"/>
    </location>
</feature>
<feature type="transmembrane region" description="Helical" evidence="3">
    <location>
        <begin position="467"/>
        <end position="488"/>
    </location>
</feature>
<name>A0ABD6EL21_9BILA</name>
<feature type="domain" description="Major facilitator superfamily (MFS) profile" evidence="4">
    <location>
        <begin position="70"/>
        <end position="493"/>
    </location>
</feature>
<feature type="transmembrane region" description="Helical" evidence="3">
    <location>
        <begin position="63"/>
        <end position="88"/>
    </location>
</feature>
<accession>A0ABD6EL21</accession>
<feature type="transmembrane region" description="Helical" evidence="3">
    <location>
        <begin position="341"/>
        <end position="362"/>
    </location>
</feature>
<organism evidence="5 6">
    <name type="scientific">Gnathostoma spinigerum</name>
    <dbReference type="NCBI Taxonomy" id="75299"/>
    <lineage>
        <taxon>Eukaryota</taxon>
        <taxon>Metazoa</taxon>
        <taxon>Ecdysozoa</taxon>
        <taxon>Nematoda</taxon>
        <taxon>Chromadorea</taxon>
        <taxon>Rhabditida</taxon>
        <taxon>Spirurina</taxon>
        <taxon>Gnathostomatomorpha</taxon>
        <taxon>Gnathostomatoidea</taxon>
        <taxon>Gnathostomatidae</taxon>
        <taxon>Gnathostoma</taxon>
    </lineage>
</organism>
<evidence type="ECO:0000313" key="6">
    <source>
        <dbReference type="Proteomes" id="UP001608902"/>
    </source>
</evidence>
<keyword evidence="3" id="KW-0812">Transmembrane</keyword>
<dbReference type="PANTHER" id="PTHR45757:SF23">
    <property type="entry name" value="MAJOR FACILITATOR SUPERFAMILY (MFS) PROFILE DOMAIN-CONTAINING PROTEIN"/>
    <property type="match status" value="1"/>
</dbReference>
<feature type="transmembrane region" description="Helical" evidence="3">
    <location>
        <begin position="122"/>
        <end position="142"/>
    </location>
</feature>
<sequence length="533" mass="58347">MDNQSSLTSASRATDIGSCSQMSPSDTQRVLAIALRKSLQETVREEGNFTIGCTKLFRTRTRFLIVILVQFCLIAIWSNILSFNFALICIGNDEKLMMRNGTSLQSVNQTTNYRFTQNQRTLLTSVVALAAILANFPLVILINRCGVRLSLTTFGLLSAAVTALIPTALHFGFYYLAATRFLQGISFAVSFPVIGAFTSKWTYYKQNGLFISILVAYVQLAPAISMPISGALCLSQWRWPAVFYAHAATSALLFIFFWILYRNEPSEHPWVSSEEKNKISVGKVGKQTENRRIPYCDIFITGSVWAVWIAAIGNFTTVNLMSLYAPVYLHEVVGYEVQNTGFASALPPFLQFIIKVVAGFTSDKVTCLGETGKLRMYNSFAFMGSAYFLFLLVLAPKSDDYLAVFFLGGAAATLGFTTGGFFKAGPLVSRHFSPFVTGNVTLGITVTMLFIPIIVSNLAPQNSEKGWHKVFLAAATILIVTNAIFCLMSSAEAAPWAKDERSHTLGQISMLSSSTRVGDGSAETAASEIKGTV</sequence>
<proteinExistence type="predicted"/>
<dbReference type="GO" id="GO:0016020">
    <property type="term" value="C:membrane"/>
    <property type="evidence" value="ECO:0007669"/>
    <property type="project" value="UniProtKB-SubCell"/>
</dbReference>
<gene>
    <name evidence="5" type="ORF">AB6A40_004728</name>
</gene>
<dbReference type="EMBL" id="JBGFUD010002795">
    <property type="protein sequence ID" value="MFH4978019.1"/>
    <property type="molecule type" value="Genomic_DNA"/>
</dbReference>
<feature type="region of interest" description="Disordered" evidence="2">
    <location>
        <begin position="1"/>
        <end position="23"/>
    </location>
</feature>
<feature type="transmembrane region" description="Helical" evidence="3">
    <location>
        <begin position="154"/>
        <end position="175"/>
    </location>
</feature>
<protein>
    <recommendedName>
        <fullName evidence="4">Major facilitator superfamily (MFS) profile domain-containing protein</fullName>
    </recommendedName>
</protein>
<dbReference type="Proteomes" id="UP001608902">
    <property type="component" value="Unassembled WGS sequence"/>
</dbReference>
<dbReference type="PROSITE" id="PS50850">
    <property type="entry name" value="MFS"/>
    <property type="match status" value="1"/>
</dbReference>
<reference evidence="5 6" key="1">
    <citation type="submission" date="2024-08" db="EMBL/GenBank/DDBJ databases">
        <title>Gnathostoma spinigerum genome.</title>
        <authorList>
            <person name="Gonzalez-Bertolin B."/>
            <person name="Monzon S."/>
            <person name="Zaballos A."/>
            <person name="Jimenez P."/>
            <person name="Dekumyoy P."/>
            <person name="Varona S."/>
            <person name="Cuesta I."/>
            <person name="Sumanam S."/>
            <person name="Adisakwattana P."/>
            <person name="Gasser R.B."/>
            <person name="Hernandez-Gonzalez A."/>
            <person name="Young N.D."/>
            <person name="Perteguer M.J."/>
        </authorList>
    </citation>
    <scope>NUCLEOTIDE SEQUENCE [LARGE SCALE GENOMIC DNA]</scope>
    <source>
        <strain evidence="5">AL3</strain>
        <tissue evidence="5">Liver</tissue>
    </source>
</reference>
<keyword evidence="6" id="KW-1185">Reference proteome</keyword>
<dbReference type="InterPro" id="IPR036259">
    <property type="entry name" value="MFS_trans_sf"/>
</dbReference>
<dbReference type="Gene3D" id="1.20.1250.20">
    <property type="entry name" value="MFS general substrate transporter like domains"/>
    <property type="match status" value="2"/>
</dbReference>
<evidence type="ECO:0000313" key="5">
    <source>
        <dbReference type="EMBL" id="MFH4978019.1"/>
    </source>
</evidence>
<feature type="transmembrane region" description="Helical" evidence="3">
    <location>
        <begin position="241"/>
        <end position="261"/>
    </location>
</feature>
<feature type="transmembrane region" description="Helical" evidence="3">
    <location>
        <begin position="209"/>
        <end position="229"/>
    </location>
</feature>
<keyword evidence="3" id="KW-0472">Membrane</keyword>
<comment type="subcellular location">
    <subcellularLocation>
        <location evidence="1">Membrane</location>
        <topology evidence="1">Multi-pass membrane protein</topology>
    </subcellularLocation>
</comment>
<feature type="transmembrane region" description="Helical" evidence="3">
    <location>
        <begin position="181"/>
        <end position="197"/>
    </location>
</feature>
<evidence type="ECO:0000259" key="4">
    <source>
        <dbReference type="PROSITE" id="PS50850"/>
    </source>
</evidence>
<evidence type="ECO:0000256" key="2">
    <source>
        <dbReference type="SAM" id="MobiDB-lite"/>
    </source>
</evidence>
<dbReference type="AlphaFoldDB" id="A0ABD6EL21"/>
<dbReference type="InterPro" id="IPR011701">
    <property type="entry name" value="MFS"/>
</dbReference>
<dbReference type="PANTHER" id="PTHR45757">
    <property type="entry name" value="PROTEIN CBG23364-RELATED"/>
    <property type="match status" value="1"/>
</dbReference>
<dbReference type="InterPro" id="IPR020846">
    <property type="entry name" value="MFS_dom"/>
</dbReference>
<dbReference type="Pfam" id="PF07690">
    <property type="entry name" value="MFS_1"/>
    <property type="match status" value="1"/>
</dbReference>
<feature type="transmembrane region" description="Helical" evidence="3">
    <location>
        <begin position="298"/>
        <end position="321"/>
    </location>
</feature>
<dbReference type="SUPFAM" id="SSF103473">
    <property type="entry name" value="MFS general substrate transporter"/>
    <property type="match status" value="1"/>
</dbReference>
<comment type="caution">
    <text evidence="5">The sequence shown here is derived from an EMBL/GenBank/DDBJ whole genome shotgun (WGS) entry which is preliminary data.</text>
</comment>
<keyword evidence="3" id="KW-1133">Transmembrane helix</keyword>
<feature type="transmembrane region" description="Helical" evidence="3">
    <location>
        <begin position="401"/>
        <end position="422"/>
    </location>
</feature>